<comment type="caution">
    <text evidence="2">The sequence shown here is derived from an EMBL/GenBank/DDBJ whole genome shotgun (WGS) entry which is preliminary data.</text>
</comment>
<dbReference type="SUPFAM" id="SSF52540">
    <property type="entry name" value="P-loop containing nucleoside triphosphate hydrolases"/>
    <property type="match status" value="1"/>
</dbReference>
<dbReference type="OrthoDB" id="1806604at2"/>
<feature type="compositionally biased region" description="Basic and acidic residues" evidence="1">
    <location>
        <begin position="140"/>
        <end position="157"/>
    </location>
</feature>
<protein>
    <recommendedName>
        <fullName evidence="4">CobQ/CobB/MinD/ParA nucleotide binding domain-containing protein</fullName>
    </recommendedName>
</protein>
<dbReference type="GO" id="GO:0009898">
    <property type="term" value="C:cytoplasmic side of plasma membrane"/>
    <property type="evidence" value="ECO:0007669"/>
    <property type="project" value="TreeGrafter"/>
</dbReference>
<sequence>MIYFRGSDGLRHRLEAFCPVDEITAGLCAVVEMPGNLEALNKIPGGVPVYVVVSPGGMLNFAEMKAVKRSGAMVTRVEELIAELEKINEVEPAGVYGEDSFIFEEDETPVPEKARVPAIIPLPPAPSRPRPQAANGKPPEPSRGRQPDKKACGEEGLRAVQPPRSGILQRASRRAPLVVSYAAEGGAGKTFMATNAGGCVALSGIATVLVDLDLSFGDCDTACGLCDPEDRYKIIDKKARGPKRGWATISDWRRHITDLKGNTLRHNSGLYVIPAFPYAGRDMPESEIEDMLYHLSEVFGFVVVDLGVDAFSPQSRRVIRMADVVMLVGGQSEKTVGKVKHFLTQEGGHGKTKLVFNMVNPLAYYDTDVLAKKLGFDTWHEVPLDHAGVNAAKKQCRLAVQLPGCQAGDAVKRYASEVLPVTIDAPAPAIKKVTGKSVFSNLIAKFKR</sequence>
<dbReference type="Proteomes" id="UP000239549">
    <property type="component" value="Unassembled WGS sequence"/>
</dbReference>
<dbReference type="Gene3D" id="3.40.50.300">
    <property type="entry name" value="P-loop containing nucleotide triphosphate hydrolases"/>
    <property type="match status" value="1"/>
</dbReference>
<organism evidence="2 3">
    <name type="scientific">Desulfocucumis palustris</name>
    <dbReference type="NCBI Taxonomy" id="1898651"/>
    <lineage>
        <taxon>Bacteria</taxon>
        <taxon>Bacillati</taxon>
        <taxon>Bacillota</taxon>
        <taxon>Clostridia</taxon>
        <taxon>Eubacteriales</taxon>
        <taxon>Desulfocucumaceae</taxon>
        <taxon>Desulfocucumis</taxon>
    </lineage>
</organism>
<reference evidence="3" key="1">
    <citation type="submission" date="2018-02" db="EMBL/GenBank/DDBJ databases">
        <title>Genome sequence of Desulfocucumis palustris strain NAW-5.</title>
        <authorList>
            <person name="Watanabe M."/>
            <person name="Kojima H."/>
            <person name="Fukui M."/>
        </authorList>
    </citation>
    <scope>NUCLEOTIDE SEQUENCE [LARGE SCALE GENOMIC DNA]</scope>
    <source>
        <strain evidence="3">NAW-5</strain>
    </source>
</reference>
<accession>A0A2L2XGX8</accession>
<dbReference type="InterPro" id="IPR027417">
    <property type="entry name" value="P-loop_NTPase"/>
</dbReference>
<dbReference type="PANTHER" id="PTHR43384:SF13">
    <property type="entry name" value="SLR0110 PROTEIN"/>
    <property type="match status" value="1"/>
</dbReference>
<evidence type="ECO:0000313" key="2">
    <source>
        <dbReference type="EMBL" id="GBF35465.1"/>
    </source>
</evidence>
<keyword evidence="3" id="KW-1185">Reference proteome</keyword>
<dbReference type="GO" id="GO:0005829">
    <property type="term" value="C:cytosol"/>
    <property type="evidence" value="ECO:0007669"/>
    <property type="project" value="TreeGrafter"/>
</dbReference>
<dbReference type="AlphaFoldDB" id="A0A2L2XGX8"/>
<feature type="region of interest" description="Disordered" evidence="1">
    <location>
        <begin position="113"/>
        <end position="159"/>
    </location>
</feature>
<feature type="compositionally biased region" description="Pro residues" evidence="1">
    <location>
        <begin position="120"/>
        <end position="129"/>
    </location>
</feature>
<gene>
    <name evidence="2" type="ORF">DCCM_4594</name>
</gene>
<dbReference type="GO" id="GO:0051782">
    <property type="term" value="P:negative regulation of cell division"/>
    <property type="evidence" value="ECO:0007669"/>
    <property type="project" value="TreeGrafter"/>
</dbReference>
<name>A0A2L2XGX8_9FIRM</name>
<evidence type="ECO:0008006" key="4">
    <source>
        <dbReference type="Google" id="ProtNLM"/>
    </source>
</evidence>
<dbReference type="RefSeq" id="WP_104373541.1">
    <property type="nucleotide sequence ID" value="NZ_BFAV01000172.1"/>
</dbReference>
<evidence type="ECO:0000313" key="3">
    <source>
        <dbReference type="Proteomes" id="UP000239549"/>
    </source>
</evidence>
<dbReference type="InterPro" id="IPR050625">
    <property type="entry name" value="ParA/MinD_ATPase"/>
</dbReference>
<evidence type="ECO:0000256" key="1">
    <source>
        <dbReference type="SAM" id="MobiDB-lite"/>
    </source>
</evidence>
<dbReference type="PANTHER" id="PTHR43384">
    <property type="entry name" value="SEPTUM SITE-DETERMINING PROTEIN MIND HOMOLOG, CHLOROPLASTIC-RELATED"/>
    <property type="match status" value="1"/>
</dbReference>
<proteinExistence type="predicted"/>
<dbReference type="GO" id="GO:0005524">
    <property type="term" value="F:ATP binding"/>
    <property type="evidence" value="ECO:0007669"/>
    <property type="project" value="TreeGrafter"/>
</dbReference>
<dbReference type="GO" id="GO:0016887">
    <property type="term" value="F:ATP hydrolysis activity"/>
    <property type="evidence" value="ECO:0007669"/>
    <property type="project" value="TreeGrafter"/>
</dbReference>
<dbReference type="EMBL" id="BFAV01000172">
    <property type="protein sequence ID" value="GBF35465.1"/>
    <property type="molecule type" value="Genomic_DNA"/>
</dbReference>